<feature type="region of interest" description="Disordered" evidence="1">
    <location>
        <begin position="697"/>
        <end position="750"/>
    </location>
</feature>
<dbReference type="GO" id="GO:0009898">
    <property type="term" value="C:cytoplasmic side of plasma membrane"/>
    <property type="evidence" value="ECO:0007669"/>
    <property type="project" value="TreeGrafter"/>
</dbReference>
<feature type="compositionally biased region" description="Low complexity" evidence="1">
    <location>
        <begin position="272"/>
        <end position="305"/>
    </location>
</feature>
<feature type="domain" description="WH2" evidence="2">
    <location>
        <begin position="807"/>
        <end position="824"/>
    </location>
</feature>
<dbReference type="GO" id="GO:0007009">
    <property type="term" value="P:plasma membrane organization"/>
    <property type="evidence" value="ECO:0007669"/>
    <property type="project" value="InterPro"/>
</dbReference>
<dbReference type="PANTHER" id="PTHR15708:SF4">
    <property type="entry name" value="FI21477P1-RELATED"/>
    <property type="match status" value="1"/>
</dbReference>
<feature type="compositionally biased region" description="Acidic residues" evidence="1">
    <location>
        <begin position="435"/>
        <end position="445"/>
    </location>
</feature>
<reference evidence="4" key="1">
    <citation type="journal article" date="2020" name="bioRxiv">
        <title>Chromosome-level reference genome of the European wasp spider Argiope bruennichi: a resource for studies on range expansion and evolutionary adaptation.</title>
        <authorList>
            <person name="Sheffer M.M."/>
            <person name="Hoppe A."/>
            <person name="Krehenwinkel H."/>
            <person name="Uhl G."/>
            <person name="Kuss A.W."/>
            <person name="Jensen L."/>
            <person name="Jensen C."/>
            <person name="Gillespie R.G."/>
            <person name="Hoff K.J."/>
            <person name="Prost S."/>
        </authorList>
    </citation>
    <scope>NUCLEOTIDE SEQUENCE</scope>
</reference>
<gene>
    <name evidence="4" type="ORF">HNY73_022971</name>
</gene>
<name>A0A8T0E2C7_ARGBR</name>
<accession>A0A8T0E2C7</accession>
<evidence type="ECO:0000313" key="4">
    <source>
        <dbReference type="EMBL" id="KAF8764948.1"/>
    </source>
</evidence>
<dbReference type="PROSITE" id="PS51338">
    <property type="entry name" value="IMD"/>
    <property type="match status" value="1"/>
</dbReference>
<dbReference type="EMBL" id="JABXBU010002231">
    <property type="protein sequence ID" value="KAF8764948.1"/>
    <property type="molecule type" value="Genomic_DNA"/>
</dbReference>
<feature type="region of interest" description="Disordered" evidence="1">
    <location>
        <begin position="383"/>
        <end position="458"/>
    </location>
</feature>
<dbReference type="PROSITE" id="PS51082">
    <property type="entry name" value="WH2"/>
    <property type="match status" value="1"/>
</dbReference>
<feature type="region of interest" description="Disordered" evidence="1">
    <location>
        <begin position="642"/>
        <end position="678"/>
    </location>
</feature>
<dbReference type="AlphaFoldDB" id="A0A8T0E2C7"/>
<dbReference type="GO" id="GO:0030031">
    <property type="term" value="P:cell projection assembly"/>
    <property type="evidence" value="ECO:0007669"/>
    <property type="project" value="TreeGrafter"/>
</dbReference>
<evidence type="ECO:0000313" key="5">
    <source>
        <dbReference type="Proteomes" id="UP000807504"/>
    </source>
</evidence>
<evidence type="ECO:0000256" key="1">
    <source>
        <dbReference type="SAM" id="MobiDB-lite"/>
    </source>
</evidence>
<dbReference type="GO" id="GO:0003779">
    <property type="term" value="F:actin binding"/>
    <property type="evidence" value="ECO:0007669"/>
    <property type="project" value="InterPro"/>
</dbReference>
<organism evidence="4 5">
    <name type="scientific">Argiope bruennichi</name>
    <name type="common">Wasp spider</name>
    <name type="synonym">Aranea bruennichi</name>
    <dbReference type="NCBI Taxonomy" id="94029"/>
    <lineage>
        <taxon>Eukaryota</taxon>
        <taxon>Metazoa</taxon>
        <taxon>Ecdysozoa</taxon>
        <taxon>Arthropoda</taxon>
        <taxon>Chelicerata</taxon>
        <taxon>Arachnida</taxon>
        <taxon>Araneae</taxon>
        <taxon>Araneomorphae</taxon>
        <taxon>Entelegynae</taxon>
        <taxon>Araneoidea</taxon>
        <taxon>Araneidae</taxon>
        <taxon>Argiope</taxon>
    </lineage>
</organism>
<sequence length="843" mass="92181">MESFAEKECSALGGLFQYIVNDLKIATPVWEDFLGKTSKLHTHIKATVLALTAFLDAFQKIADMATNARGATKEIGSALTRLCLRHRSVEAKLKIFSSALVDHLVIPLQDKLEDWKKVAYQMDKDHAKEYKRVRQDIKKKSSDTLRLQKKVRKTPKGDAKKTLDSAIRDVNNKYHLLEETEKQALRKALIEERSRYCLFVNCLRPVIESELSTMYEVTHIQEVLDALGKLIEDPQGLPSASEQVILDVKSSEAGWSFRTPPGSPTSVGSRKSSTCSISSLNSSSSDSTHSPSSHQRSRSLSQPPSGAFRLLSVSSQDSGFTSQDTLFTRLPTPPPLELTDQVNPAAKVSEDAAKDSPSFPDAPCAMSTWPNLQDTLQFEKAAASIAKSQRPHTISSAYERHNRPVITTHTFKPLQNDSDSQLSLSADGDCPPELPPEDYADDCSEEATPTHKAYPPPLPLRAEEMDISAPTIPPKPRVLMQPPKRSDLQAACNTGNNPIYVNASDICSASKPSTPVDAGSQEASLKTSFQKNLAATLAQSAVHQKLLKESVANSSDLGSGTQNVASTPDEGACGGHAPPPPVRRSSATKQPPIVPPHRSSSGKEGTSWNVFTESNDGTDAHAQLMRALNARLDALQKDEEVSIPDRLPPPPPPLKEATIEVPPRQASLRSAPAKKLPRTPDKVCTLEMKLISSKFHTAPRPLETTKAQRRISQPTFSELLDQFPRNRNPPEDTAPLKKLPPTPDRRSSLDLERANAQRGLVFEAVNAQRNVVFETNSKRAAGGNPNEAASRVQKWLAGRGSVDVTRCHADLLGEIRGGVNLRKANSDDRSAPILRHVRIKPPK</sequence>
<dbReference type="InterPro" id="IPR013606">
    <property type="entry name" value="I-BAR_dom"/>
</dbReference>
<dbReference type="SUPFAM" id="SSF103657">
    <property type="entry name" value="BAR/IMD domain-like"/>
    <property type="match status" value="1"/>
</dbReference>
<dbReference type="PANTHER" id="PTHR15708">
    <property type="entry name" value="ACTIN BUNDLING/MISSING IN METASTASIS-RELATED"/>
    <property type="match status" value="1"/>
</dbReference>
<dbReference type="InterPro" id="IPR003124">
    <property type="entry name" value="WH2_dom"/>
</dbReference>
<feature type="compositionally biased region" description="Low complexity" evidence="1">
    <location>
        <begin position="414"/>
        <end position="429"/>
    </location>
</feature>
<feature type="compositionally biased region" description="Polar residues" evidence="1">
    <location>
        <begin position="598"/>
        <end position="614"/>
    </location>
</feature>
<dbReference type="GO" id="GO:0015629">
    <property type="term" value="C:actin cytoskeleton"/>
    <property type="evidence" value="ECO:0007669"/>
    <property type="project" value="TreeGrafter"/>
</dbReference>
<evidence type="ECO:0000259" key="3">
    <source>
        <dbReference type="PROSITE" id="PS51338"/>
    </source>
</evidence>
<dbReference type="Proteomes" id="UP000807504">
    <property type="component" value="Unassembled WGS sequence"/>
</dbReference>
<dbReference type="InterPro" id="IPR030127">
    <property type="entry name" value="MTSS1/MTSS2"/>
</dbReference>
<keyword evidence="5" id="KW-1185">Reference proteome</keyword>
<dbReference type="InterPro" id="IPR027267">
    <property type="entry name" value="AH/BAR_dom_sf"/>
</dbReference>
<reference evidence="4" key="2">
    <citation type="submission" date="2020-06" db="EMBL/GenBank/DDBJ databases">
        <authorList>
            <person name="Sheffer M."/>
        </authorList>
    </citation>
    <scope>NUCLEOTIDE SEQUENCE</scope>
</reference>
<feature type="region of interest" description="Disordered" evidence="1">
    <location>
        <begin position="553"/>
        <end position="614"/>
    </location>
</feature>
<protein>
    <submittedName>
        <fullName evidence="4">Protein MTSS 1 like protein</fullName>
    </submittedName>
</protein>
<feature type="region of interest" description="Disordered" evidence="1">
    <location>
        <begin position="321"/>
        <end position="340"/>
    </location>
</feature>
<dbReference type="Pfam" id="PF08397">
    <property type="entry name" value="IMD"/>
    <property type="match status" value="1"/>
</dbReference>
<dbReference type="GO" id="GO:0005543">
    <property type="term" value="F:phospholipid binding"/>
    <property type="evidence" value="ECO:0007669"/>
    <property type="project" value="TreeGrafter"/>
</dbReference>
<proteinExistence type="predicted"/>
<feature type="domain" description="IMD" evidence="3">
    <location>
        <begin position="1"/>
        <end position="251"/>
    </location>
</feature>
<feature type="region of interest" description="Disordered" evidence="1">
    <location>
        <begin position="255"/>
        <end position="306"/>
    </location>
</feature>
<feature type="compositionally biased region" description="Polar residues" evidence="1">
    <location>
        <begin position="553"/>
        <end position="566"/>
    </location>
</feature>
<comment type="caution">
    <text evidence="4">The sequence shown here is derived from an EMBL/GenBank/DDBJ whole genome shotgun (WGS) entry which is preliminary data.</text>
</comment>
<evidence type="ECO:0000259" key="2">
    <source>
        <dbReference type="PROSITE" id="PS51082"/>
    </source>
</evidence>
<dbReference type="Gene3D" id="1.20.1270.60">
    <property type="entry name" value="Arfaptin homology (AH) domain/BAR domain"/>
    <property type="match status" value="1"/>
</dbReference>